<comment type="catalytic activity">
    <reaction evidence="5">
        <text>Co-precorrin-5B + S-adenosyl-L-methionine = Co-precorrin-6A + S-adenosyl-L-homocysteine</text>
        <dbReference type="Rhea" id="RHEA:26285"/>
        <dbReference type="ChEBI" id="CHEBI:57856"/>
        <dbReference type="ChEBI" id="CHEBI:59789"/>
        <dbReference type="ChEBI" id="CHEBI:60063"/>
        <dbReference type="ChEBI" id="CHEBI:60064"/>
        <dbReference type="EC" id="2.1.1.195"/>
    </reaction>
</comment>
<dbReference type="KEGG" id="sba:Sulba_2126"/>
<dbReference type="GO" id="GO:0019251">
    <property type="term" value="P:anaerobic cobalamin biosynthetic process"/>
    <property type="evidence" value="ECO:0007669"/>
    <property type="project" value="UniProtKB-UniRule"/>
</dbReference>
<protein>
    <recommendedName>
        <fullName evidence="5">Cobalt-precorrin-5B C(1)-methyltransferase</fullName>
        <ecNumber evidence="5">2.1.1.195</ecNumber>
    </recommendedName>
    <alternativeName>
        <fullName evidence="5">Cobalt-precorrin-6A synthase</fullName>
    </alternativeName>
</protein>
<keyword evidence="4 5" id="KW-0949">S-adenosyl-L-methionine</keyword>
<dbReference type="Gene3D" id="3.30.2110.10">
    <property type="entry name" value="CbiD-like"/>
    <property type="match status" value="1"/>
</dbReference>
<dbReference type="SUPFAM" id="SSF111342">
    <property type="entry name" value="CbiD-like"/>
    <property type="match status" value="1"/>
</dbReference>
<dbReference type="PANTHER" id="PTHR35863">
    <property type="entry name" value="COBALT-PRECORRIN-5B C(1)-METHYLTRANSFERASE"/>
    <property type="match status" value="1"/>
</dbReference>
<comment type="pathway">
    <text evidence="5">Cofactor biosynthesis; adenosylcobalamin biosynthesis; cob(II)yrinate a,c-diamide from sirohydrochlorin (anaerobic route): step 6/10.</text>
</comment>
<dbReference type="AlphaFoldDB" id="I3XZM7"/>
<dbReference type="GO" id="GO:0043780">
    <property type="term" value="F:cobalt-precorrin-5B C1-methyltransferase activity"/>
    <property type="evidence" value="ECO:0007669"/>
    <property type="project" value="RHEA"/>
</dbReference>
<sequence length="339" mass="37097">MPKVTHELKKGYTTGVHANIAFASALEYYLCTHMQARTHSTKMDNDDLDVTKGCEIVVHLSQSREDLLLNPTPHTPFCFQSSTNTLLLYAGEGVGVVTKKGLKIAPHFPAINPVPKDALQKTFERLTRPHQNLHLHCAIGIKEGETLAKQTANEKVGVLGGLSILGTTGFVKPISSTAYLESIKTEICFALANAHPTLYLTLGNSALAKASTLAPKEAVIEIGNFIHDALSFASQQGASHIVLLCGIGKMTKIAQGFKNTHNRFGNIDFQWLQREIQEALHHTIDTEATLTVKGVCEELDTKGLLEAFYALCARKAQERINAWGIRSTVEVVIVKESTW</sequence>
<dbReference type="eggNOG" id="COG1903">
    <property type="taxonomic scope" value="Bacteria"/>
</dbReference>
<dbReference type="InterPro" id="IPR036074">
    <property type="entry name" value="CbiD_sf"/>
</dbReference>
<evidence type="ECO:0000313" key="7">
    <source>
        <dbReference type="Proteomes" id="UP000006176"/>
    </source>
</evidence>
<comment type="function">
    <text evidence="5">Catalyzes the methylation of C-1 in cobalt-precorrin-5B to form cobalt-precorrin-6A.</text>
</comment>
<name>I3XZM7_SULBS</name>
<dbReference type="EC" id="2.1.1.195" evidence="5"/>
<dbReference type="GO" id="GO:0032259">
    <property type="term" value="P:methylation"/>
    <property type="evidence" value="ECO:0007669"/>
    <property type="project" value="UniProtKB-KW"/>
</dbReference>
<dbReference type="HAMAP" id="MF_00787">
    <property type="entry name" value="CbiD"/>
    <property type="match status" value="1"/>
</dbReference>
<dbReference type="UniPathway" id="UPA00148">
    <property type="reaction ID" value="UER00227"/>
</dbReference>
<evidence type="ECO:0000256" key="1">
    <source>
        <dbReference type="ARBA" id="ARBA00022573"/>
    </source>
</evidence>
<dbReference type="EMBL" id="CP003333">
    <property type="protein sequence ID" value="AFL69401.1"/>
    <property type="molecule type" value="Genomic_DNA"/>
</dbReference>
<keyword evidence="1 5" id="KW-0169">Cobalamin biosynthesis</keyword>
<organism evidence="6 7">
    <name type="scientific">Sulfurospirillum barnesii (strain ATCC 700032 / DSM 10660 / SES-3)</name>
    <dbReference type="NCBI Taxonomy" id="760154"/>
    <lineage>
        <taxon>Bacteria</taxon>
        <taxon>Pseudomonadati</taxon>
        <taxon>Campylobacterota</taxon>
        <taxon>Epsilonproteobacteria</taxon>
        <taxon>Campylobacterales</taxon>
        <taxon>Sulfurospirillaceae</taxon>
        <taxon>Sulfurospirillum</taxon>
    </lineage>
</organism>
<dbReference type="InterPro" id="IPR002748">
    <property type="entry name" value="CbiD"/>
</dbReference>
<evidence type="ECO:0000256" key="5">
    <source>
        <dbReference type="HAMAP-Rule" id="MF_00787"/>
    </source>
</evidence>
<proteinExistence type="inferred from homology"/>
<dbReference type="STRING" id="760154.Sulba_2126"/>
<dbReference type="NCBIfam" id="TIGR00312">
    <property type="entry name" value="cbiD"/>
    <property type="match status" value="1"/>
</dbReference>
<evidence type="ECO:0000256" key="3">
    <source>
        <dbReference type="ARBA" id="ARBA00022679"/>
    </source>
</evidence>
<evidence type="ECO:0000256" key="2">
    <source>
        <dbReference type="ARBA" id="ARBA00022603"/>
    </source>
</evidence>
<keyword evidence="7" id="KW-1185">Reference proteome</keyword>
<comment type="similarity">
    <text evidence="5">Belongs to the CbiD family.</text>
</comment>
<dbReference type="PANTHER" id="PTHR35863:SF1">
    <property type="entry name" value="COBALT-PRECORRIN-5B C(1)-METHYLTRANSFERASE"/>
    <property type="match status" value="1"/>
</dbReference>
<gene>
    <name evidence="5" type="primary">cbiD</name>
    <name evidence="6" type="ordered locus">Sulba_2126</name>
</gene>
<reference evidence="6 7" key="1">
    <citation type="submission" date="2012-06" db="EMBL/GenBank/DDBJ databases">
        <title>Complete sequence of Sulfurospirillum barnesii SES-3.</title>
        <authorList>
            <consortium name="US DOE Joint Genome Institute"/>
            <person name="Lucas S."/>
            <person name="Han J."/>
            <person name="Lapidus A."/>
            <person name="Cheng J.-F."/>
            <person name="Goodwin L."/>
            <person name="Pitluck S."/>
            <person name="Peters L."/>
            <person name="Ovchinnikova G."/>
            <person name="Lu M."/>
            <person name="Detter J.C."/>
            <person name="Han C."/>
            <person name="Tapia R."/>
            <person name="Land M."/>
            <person name="Hauser L."/>
            <person name="Kyrpides N."/>
            <person name="Ivanova N."/>
            <person name="Pagani I."/>
            <person name="Stolz J."/>
            <person name="Arkin A."/>
            <person name="Dehal P."/>
            <person name="Oremland R."/>
            <person name="Saltikov C."/>
            <person name="Basu P."/>
            <person name="Hollibaugh J."/>
            <person name="Newman D."/>
            <person name="Stolyar S."/>
            <person name="Hazen T."/>
            <person name="Woyke T."/>
        </authorList>
    </citation>
    <scope>NUCLEOTIDE SEQUENCE [LARGE SCALE GENOMIC DNA]</scope>
    <source>
        <strain evidence="7">ATCC 700032 / DSM 10660 / SES-3</strain>
    </source>
</reference>
<dbReference type="Proteomes" id="UP000006176">
    <property type="component" value="Chromosome"/>
</dbReference>
<dbReference type="HOGENOM" id="CLU_041273_0_0_7"/>
<dbReference type="PIRSF" id="PIRSF026782">
    <property type="entry name" value="CbiD"/>
    <property type="match status" value="1"/>
</dbReference>
<dbReference type="PATRIC" id="fig|760154.4.peg.2123"/>
<dbReference type="RefSeq" id="WP_014770266.1">
    <property type="nucleotide sequence ID" value="NC_018002.1"/>
</dbReference>
<dbReference type="Pfam" id="PF01888">
    <property type="entry name" value="CbiD"/>
    <property type="match status" value="1"/>
</dbReference>
<evidence type="ECO:0000313" key="6">
    <source>
        <dbReference type="EMBL" id="AFL69401.1"/>
    </source>
</evidence>
<evidence type="ECO:0000256" key="4">
    <source>
        <dbReference type="ARBA" id="ARBA00022691"/>
    </source>
</evidence>
<dbReference type="OrthoDB" id="6439987at2"/>
<accession>I3XZM7</accession>
<keyword evidence="3 5" id="KW-0808">Transferase</keyword>
<keyword evidence="2 5" id="KW-0489">Methyltransferase</keyword>